<evidence type="ECO:0000313" key="14">
    <source>
        <dbReference type="Proteomes" id="UP000807504"/>
    </source>
</evidence>
<organism evidence="13 14">
    <name type="scientific">Argiope bruennichi</name>
    <name type="common">Wasp spider</name>
    <name type="synonym">Aranea bruennichi</name>
    <dbReference type="NCBI Taxonomy" id="94029"/>
    <lineage>
        <taxon>Eukaryota</taxon>
        <taxon>Metazoa</taxon>
        <taxon>Ecdysozoa</taxon>
        <taxon>Arthropoda</taxon>
        <taxon>Chelicerata</taxon>
        <taxon>Arachnida</taxon>
        <taxon>Araneae</taxon>
        <taxon>Araneomorphae</taxon>
        <taxon>Entelegynae</taxon>
        <taxon>Araneoidea</taxon>
        <taxon>Araneidae</taxon>
        <taxon>Argiope</taxon>
    </lineage>
</organism>
<evidence type="ECO:0000313" key="13">
    <source>
        <dbReference type="EMBL" id="KAF8781832.1"/>
    </source>
</evidence>
<dbReference type="Pfam" id="PF00643">
    <property type="entry name" value="zf-B_box"/>
    <property type="match status" value="1"/>
</dbReference>
<dbReference type="EMBL" id="JABXBU010001863">
    <property type="protein sequence ID" value="KAF8781832.1"/>
    <property type="molecule type" value="Genomic_DNA"/>
</dbReference>
<dbReference type="InterPro" id="IPR000315">
    <property type="entry name" value="Znf_B-box"/>
</dbReference>
<dbReference type="EC" id="3.1.3.1" evidence="1"/>
<evidence type="ECO:0000259" key="12">
    <source>
        <dbReference type="PROSITE" id="PS50119"/>
    </source>
</evidence>
<protein>
    <recommendedName>
        <fullName evidence="1">alkaline phosphatase</fullName>
        <ecNumber evidence="1">3.1.3.1</ecNumber>
    </recommendedName>
</protein>
<dbReference type="InterPro" id="IPR001841">
    <property type="entry name" value="Znf_RING"/>
</dbReference>
<feature type="active site" description="Phosphoserine intermediate" evidence="6">
    <location>
        <position position="422"/>
    </location>
</feature>
<evidence type="ECO:0000259" key="11">
    <source>
        <dbReference type="PROSITE" id="PS50089"/>
    </source>
</evidence>
<evidence type="ECO:0000256" key="6">
    <source>
        <dbReference type="PIRSR" id="PIRSR601952-1"/>
    </source>
</evidence>
<feature type="binding site" evidence="7">
    <location>
        <position position="372"/>
    </location>
    <ligand>
        <name>Mg(2+)</name>
        <dbReference type="ChEBI" id="CHEBI:18420"/>
    </ligand>
</feature>
<keyword evidence="10" id="KW-0175">Coiled coil</keyword>
<evidence type="ECO:0000256" key="4">
    <source>
        <dbReference type="ARBA" id="ARBA00022771"/>
    </source>
</evidence>
<feature type="binding site" evidence="7">
    <location>
        <position position="594"/>
    </location>
    <ligand>
        <name>Zn(2+)</name>
        <dbReference type="ChEBI" id="CHEBI:29105"/>
        <label>2</label>
    </ligand>
</feature>
<dbReference type="PROSITE" id="PS00518">
    <property type="entry name" value="ZF_RING_1"/>
    <property type="match status" value="1"/>
</dbReference>
<keyword evidence="7" id="KW-0460">Magnesium</keyword>
<accession>A0A8T0EZR7</accession>
<evidence type="ECO:0000256" key="10">
    <source>
        <dbReference type="SAM" id="Coils"/>
    </source>
</evidence>
<evidence type="ECO:0000256" key="7">
    <source>
        <dbReference type="PIRSR" id="PIRSR601952-2"/>
    </source>
</evidence>
<dbReference type="InterPro" id="IPR001952">
    <property type="entry name" value="Alkaline_phosphatase"/>
</dbReference>
<keyword evidence="3 7" id="KW-0479">Metal-binding</keyword>
<dbReference type="PROSITE" id="PS50119">
    <property type="entry name" value="ZF_BBOX"/>
    <property type="match status" value="1"/>
</dbReference>
<dbReference type="PANTHER" id="PTHR11596">
    <property type="entry name" value="ALKALINE PHOSPHATASE"/>
    <property type="match status" value="1"/>
</dbReference>
<reference evidence="13" key="2">
    <citation type="submission" date="2020-06" db="EMBL/GenBank/DDBJ databases">
        <authorList>
            <person name="Sheffer M."/>
        </authorList>
    </citation>
    <scope>NUCLEOTIDE SEQUENCE</scope>
</reference>
<feature type="binding site" evidence="7">
    <location>
        <position position="485"/>
    </location>
    <ligand>
        <name>Mg(2+)</name>
        <dbReference type="ChEBI" id="CHEBI:18420"/>
    </ligand>
</feature>
<gene>
    <name evidence="13" type="ORF">HNY73_012186</name>
</gene>
<dbReference type="PROSITE" id="PS50089">
    <property type="entry name" value="ZF_RING_2"/>
    <property type="match status" value="1"/>
</dbReference>
<name>A0A8T0EZR7_ARGBR</name>
<keyword evidence="5 7" id="KW-0862">Zinc</keyword>
<comment type="similarity">
    <text evidence="9">Belongs to the alkaline phosphatase family.</text>
</comment>
<feature type="domain" description="RING-type" evidence="11">
    <location>
        <begin position="24"/>
        <end position="73"/>
    </location>
</feature>
<comment type="caution">
    <text evidence="13">The sequence shown here is derived from an EMBL/GenBank/DDBJ whole genome shotgun (WGS) entry which is preliminary data.</text>
</comment>
<dbReference type="InterPro" id="IPR017850">
    <property type="entry name" value="Alkaline_phosphatase_core_sf"/>
</dbReference>
<dbReference type="Proteomes" id="UP000807504">
    <property type="component" value="Unassembled WGS sequence"/>
</dbReference>
<feature type="binding site" evidence="7">
    <location>
        <position position="598"/>
    </location>
    <ligand>
        <name>Zn(2+)</name>
        <dbReference type="ChEBI" id="CHEBI:29105"/>
        <label>2</label>
    </ligand>
</feature>
<dbReference type="PANTHER" id="PTHR11596:SF5">
    <property type="entry name" value="ALKALINE PHOSPHATASE"/>
    <property type="match status" value="1"/>
</dbReference>
<evidence type="ECO:0000256" key="9">
    <source>
        <dbReference type="RuleBase" id="RU003946"/>
    </source>
</evidence>
<proteinExistence type="inferred from homology"/>
<comment type="cofactor">
    <cofactor evidence="7">
        <name>Mg(2+)</name>
        <dbReference type="ChEBI" id="CHEBI:18420"/>
    </cofactor>
    <text evidence="7">Binds 1 Mg(2+) ion.</text>
</comment>
<dbReference type="GO" id="GO:0004035">
    <property type="term" value="F:alkaline phosphatase activity"/>
    <property type="evidence" value="ECO:0007669"/>
    <property type="project" value="UniProtKB-EC"/>
</dbReference>
<dbReference type="SMART" id="SM00184">
    <property type="entry name" value="RING"/>
    <property type="match status" value="1"/>
</dbReference>
<dbReference type="AlphaFoldDB" id="A0A8T0EZR7"/>
<feature type="binding site" evidence="7">
    <location>
        <position position="589"/>
    </location>
    <ligand>
        <name>Mg(2+)</name>
        <dbReference type="ChEBI" id="CHEBI:18420"/>
    </ligand>
</feature>
<feature type="binding site" evidence="7">
    <location>
        <position position="487"/>
    </location>
    <ligand>
        <name>Mg(2+)</name>
        <dbReference type="ChEBI" id="CHEBI:18420"/>
    </ligand>
</feature>
<dbReference type="Gene3D" id="3.30.40.10">
    <property type="entry name" value="Zinc/RING finger domain, C3HC4 (zinc finger)"/>
    <property type="match status" value="1"/>
</dbReference>
<feature type="binding site" evidence="7">
    <location>
        <position position="635"/>
    </location>
    <ligand>
        <name>Zn(2+)</name>
        <dbReference type="ChEBI" id="CHEBI:29105"/>
        <label>2</label>
    </ligand>
</feature>
<dbReference type="SMART" id="SM00098">
    <property type="entry name" value="alkPPc"/>
    <property type="match status" value="1"/>
</dbReference>
<dbReference type="Pfam" id="PF00245">
    <property type="entry name" value="Alk_phosphatase"/>
    <property type="match status" value="2"/>
</dbReference>
<dbReference type="Pfam" id="PF13639">
    <property type="entry name" value="zf-RING_2"/>
    <property type="match status" value="1"/>
</dbReference>
<dbReference type="InterPro" id="IPR017907">
    <property type="entry name" value="Znf_RING_CS"/>
</dbReference>
<reference evidence="13" key="1">
    <citation type="journal article" date="2020" name="bioRxiv">
        <title>Chromosome-level reference genome of the European wasp spider Argiope bruennichi: a resource for studies on range expansion and evolutionary adaptation.</title>
        <authorList>
            <person name="Sheffer M.M."/>
            <person name="Hoppe A."/>
            <person name="Krehenwinkel H."/>
            <person name="Uhl G."/>
            <person name="Kuss A.W."/>
            <person name="Jensen L."/>
            <person name="Jensen C."/>
            <person name="Gillespie R.G."/>
            <person name="Hoff K.J."/>
            <person name="Prost S."/>
        </authorList>
    </citation>
    <scope>NUCLEOTIDE SEQUENCE</scope>
</reference>
<dbReference type="SUPFAM" id="SSF57845">
    <property type="entry name" value="B-box zinc-binding domain"/>
    <property type="match status" value="1"/>
</dbReference>
<evidence type="ECO:0000256" key="1">
    <source>
        <dbReference type="ARBA" id="ARBA00012647"/>
    </source>
</evidence>
<evidence type="ECO:0000256" key="2">
    <source>
        <dbReference type="ARBA" id="ARBA00022553"/>
    </source>
</evidence>
<dbReference type="CDD" id="cd16012">
    <property type="entry name" value="ALP"/>
    <property type="match status" value="1"/>
</dbReference>
<dbReference type="SUPFAM" id="SSF57850">
    <property type="entry name" value="RING/U-box"/>
    <property type="match status" value="1"/>
</dbReference>
<dbReference type="InterPro" id="IPR013083">
    <property type="entry name" value="Znf_RING/FYVE/PHD"/>
</dbReference>
<dbReference type="SUPFAM" id="SSF53649">
    <property type="entry name" value="Alkaline phosphatase-like"/>
    <property type="match status" value="1"/>
</dbReference>
<feature type="binding site" evidence="7">
    <location>
        <position position="710"/>
    </location>
    <ligand>
        <name>Zn(2+)</name>
        <dbReference type="ChEBI" id="CHEBI:29105"/>
        <label>2</label>
    </ligand>
</feature>
<evidence type="ECO:0000256" key="5">
    <source>
        <dbReference type="ARBA" id="ARBA00022833"/>
    </source>
</evidence>
<feature type="domain" description="B box-type" evidence="12">
    <location>
        <begin position="110"/>
        <end position="151"/>
    </location>
</feature>
<feature type="binding site" evidence="7">
    <location>
        <position position="372"/>
    </location>
    <ligand>
        <name>Zn(2+)</name>
        <dbReference type="ChEBI" id="CHEBI:29105"/>
        <label>2</label>
    </ligand>
</feature>
<keyword evidence="4 8" id="KW-0863">Zinc-finger</keyword>
<evidence type="ECO:0000256" key="8">
    <source>
        <dbReference type="PROSITE-ProRule" id="PRU00024"/>
    </source>
</evidence>
<sequence length="783" mass="87443">MTSSTLVETVSIDYEDFSESFLTCGTCLCTYDGQEHTPKLLPCSHTVCRSCLERIAAGNGVRDAGSFRCPICRETIPLPRGGVNALPPSFLVNQLLDLMSRQRREVIPKCSLHSTQELLFCETCDCVFCRVCTTGAHGNGTESGQHTVIPFSIAIKRMSEILLYKAHLCISKLNKAAENVNDEITKLDSTAEETFEAINQSVQEITTVLEQRRSELIEMVKKLKNTKKKILEDQLSIIESEKEKVQLQCNGLQYQVEVRNITNRISDLNKKLDSLNAVMEPRENAFLKYEHDHNSASSDIEKSLREFGRKMNFLVLASVLAAFSLGSCQRTTTDDEKTAKYWEQDGQKNLYASLRLLKNEKVAKNVILFLGDGMGMTTVTATRIYKGQKKRERGEEELLTFDQFPYVSLSKTYGIDRQTSDSANTATAYLCGVKANYGTIGVDGRVEYENCESSVDPSTHVPSILEWAQDKGKWTGFVTTTRVTHATPAGTYAHIASRNWESSTPSPKCQDIAYQLIHNKPGKDMHIMEQFLALGMATKPGTSLFHSDHLPYVAERPNLTKEYPTLPEMVEAAIKVLRKEEKGFVLLVEGGKIDIAHHLNWAKKALEEGVEFDKAIETAQQLTDPEETLIVVTADHSHTFTVGGNYQMRGTNILGIGGVSDVDNKTFTTLGYHNGPGYKKNSRDRNLTEEEAVETEFRQDSLFPMLYETHGAEDVPVYAKGPYAHLFHGVHEQSYIPYVMGYASCVGPNQDVCNAAMSVVLTRSSALLSVAIALFTYKWNVFY</sequence>
<dbReference type="GO" id="GO:0008270">
    <property type="term" value="F:zinc ion binding"/>
    <property type="evidence" value="ECO:0007669"/>
    <property type="project" value="UniProtKB-KW"/>
</dbReference>
<dbReference type="PRINTS" id="PR00113">
    <property type="entry name" value="ALKPHPHTASE"/>
</dbReference>
<keyword evidence="14" id="KW-1185">Reference proteome</keyword>
<keyword evidence="2" id="KW-0597">Phosphoprotein</keyword>
<dbReference type="Gene3D" id="3.40.720.10">
    <property type="entry name" value="Alkaline Phosphatase, subunit A"/>
    <property type="match status" value="2"/>
</dbReference>
<evidence type="ECO:0000256" key="3">
    <source>
        <dbReference type="ARBA" id="ARBA00022723"/>
    </source>
</evidence>
<dbReference type="CDD" id="cd16579">
    <property type="entry name" value="RING-HC_PML_C-V"/>
    <property type="match status" value="1"/>
</dbReference>
<feature type="binding site" evidence="7">
    <location>
        <position position="636"/>
    </location>
    <ligand>
        <name>Zn(2+)</name>
        <dbReference type="ChEBI" id="CHEBI:29105"/>
        <label>2</label>
    </ligand>
</feature>
<feature type="coiled-coil region" evidence="10">
    <location>
        <begin position="170"/>
        <end position="278"/>
    </location>
</feature>
<comment type="cofactor">
    <cofactor evidence="7">
        <name>Zn(2+)</name>
        <dbReference type="ChEBI" id="CHEBI:29105"/>
    </cofactor>
    <text evidence="7">Binds 2 Zn(2+) ions.</text>
</comment>